<accession>A0A2I1H383</accession>
<dbReference type="Proteomes" id="UP000234323">
    <property type="component" value="Unassembled WGS sequence"/>
</dbReference>
<evidence type="ECO:0000313" key="2">
    <source>
        <dbReference type="EMBL" id="PKY53284.1"/>
    </source>
</evidence>
<dbReference type="EMBL" id="LLXI01001358">
    <property type="protein sequence ID" value="PKY53284.1"/>
    <property type="molecule type" value="Genomic_DNA"/>
</dbReference>
<name>A0A2I1H383_9GLOM</name>
<protein>
    <submittedName>
        <fullName evidence="2">Uncharacterized protein</fullName>
    </submittedName>
</protein>
<sequence length="108" mass="12247">MLNKKETEVTDKERKEVDVTVKERIISEKNEGIKIITGKVTGTESSNNKKRSATQTIQMEDSVKESKDINGNAQETKGKSKEVFDNKELNENNKRITVYQGSSEKILQ</sequence>
<gene>
    <name evidence="2" type="ORF">RhiirA4_471404</name>
</gene>
<evidence type="ECO:0000313" key="3">
    <source>
        <dbReference type="Proteomes" id="UP000234323"/>
    </source>
</evidence>
<evidence type="ECO:0000256" key="1">
    <source>
        <dbReference type="SAM" id="MobiDB-lite"/>
    </source>
</evidence>
<feature type="region of interest" description="Disordered" evidence="1">
    <location>
        <begin position="42"/>
        <end position="88"/>
    </location>
</feature>
<feature type="compositionally biased region" description="Basic and acidic residues" evidence="1">
    <location>
        <begin position="76"/>
        <end position="88"/>
    </location>
</feature>
<keyword evidence="3" id="KW-1185">Reference proteome</keyword>
<dbReference type="AlphaFoldDB" id="A0A2I1H383"/>
<reference evidence="2 3" key="1">
    <citation type="submission" date="2015-10" db="EMBL/GenBank/DDBJ databases">
        <title>Genome analyses suggest a sexual origin of heterokaryosis in a supposedly ancient asexual fungus.</title>
        <authorList>
            <person name="Ropars J."/>
            <person name="Sedzielewska K."/>
            <person name="Noel J."/>
            <person name="Charron P."/>
            <person name="Farinelli L."/>
            <person name="Marton T."/>
            <person name="Kruger M."/>
            <person name="Pelin A."/>
            <person name="Brachmann A."/>
            <person name="Corradi N."/>
        </authorList>
    </citation>
    <scope>NUCLEOTIDE SEQUENCE [LARGE SCALE GENOMIC DNA]</scope>
    <source>
        <strain evidence="2 3">A4</strain>
    </source>
</reference>
<comment type="caution">
    <text evidence="2">The sequence shown here is derived from an EMBL/GenBank/DDBJ whole genome shotgun (WGS) entry which is preliminary data.</text>
</comment>
<proteinExistence type="predicted"/>
<organism evidence="2 3">
    <name type="scientific">Rhizophagus irregularis</name>
    <dbReference type="NCBI Taxonomy" id="588596"/>
    <lineage>
        <taxon>Eukaryota</taxon>
        <taxon>Fungi</taxon>
        <taxon>Fungi incertae sedis</taxon>
        <taxon>Mucoromycota</taxon>
        <taxon>Glomeromycotina</taxon>
        <taxon>Glomeromycetes</taxon>
        <taxon>Glomerales</taxon>
        <taxon>Glomeraceae</taxon>
        <taxon>Rhizophagus</taxon>
    </lineage>
</organism>